<name>F5YKY1_TREPZ</name>
<dbReference type="HOGENOM" id="CLU_154558_16_1_12"/>
<accession>F5YKY1</accession>
<dbReference type="InterPro" id="IPR013321">
    <property type="entry name" value="Arc_rbn_hlx_hlx"/>
</dbReference>
<protein>
    <submittedName>
        <fullName evidence="3">Addiction module antitoxin, RelB/DinJ family</fullName>
    </submittedName>
</protein>
<proteinExistence type="inferred from homology"/>
<keyword evidence="2" id="KW-1277">Toxin-antitoxin system</keyword>
<dbReference type="eggNOG" id="COG3077">
    <property type="taxonomic scope" value="Bacteria"/>
</dbReference>
<dbReference type="STRING" id="545694.TREPR_3234"/>
<reference evidence="4" key="1">
    <citation type="submission" date="2009-12" db="EMBL/GenBank/DDBJ databases">
        <title>Complete sequence of Treponema primitia strain ZAS-2.</title>
        <authorList>
            <person name="Tetu S.G."/>
            <person name="Matson E."/>
            <person name="Ren Q."/>
            <person name="Seshadri R."/>
            <person name="Elbourne L."/>
            <person name="Hassan K.A."/>
            <person name="Durkin A."/>
            <person name="Radune D."/>
            <person name="Mohamoud Y."/>
            <person name="Shay R."/>
            <person name="Jin S."/>
            <person name="Zhang X."/>
            <person name="Lucey K."/>
            <person name="Ballor N.R."/>
            <person name="Ottesen E."/>
            <person name="Rosenthal R."/>
            <person name="Allen A."/>
            <person name="Leadbetter J.R."/>
            <person name="Paulsen I.T."/>
        </authorList>
    </citation>
    <scope>NUCLEOTIDE SEQUENCE [LARGE SCALE GENOMIC DNA]</scope>
    <source>
        <strain evidence="4">ATCC BAA-887 / DSM 12427 / ZAS-2</strain>
    </source>
</reference>
<evidence type="ECO:0000313" key="3">
    <source>
        <dbReference type="EMBL" id="AEF86675.1"/>
    </source>
</evidence>
<keyword evidence="4" id="KW-1185">Reference proteome</keyword>
<dbReference type="Proteomes" id="UP000009223">
    <property type="component" value="Chromosome"/>
</dbReference>
<dbReference type="EMBL" id="CP001843">
    <property type="protein sequence ID" value="AEF86675.1"/>
    <property type="molecule type" value="Genomic_DNA"/>
</dbReference>
<evidence type="ECO:0000256" key="2">
    <source>
        <dbReference type="ARBA" id="ARBA00022649"/>
    </source>
</evidence>
<dbReference type="Gene3D" id="1.10.1220.10">
    <property type="entry name" value="Met repressor-like"/>
    <property type="match status" value="1"/>
</dbReference>
<dbReference type="GO" id="GO:0006351">
    <property type="term" value="P:DNA-templated transcription"/>
    <property type="evidence" value="ECO:0007669"/>
    <property type="project" value="TreeGrafter"/>
</dbReference>
<evidence type="ECO:0000313" key="4">
    <source>
        <dbReference type="Proteomes" id="UP000009223"/>
    </source>
</evidence>
<reference evidence="3 4" key="2">
    <citation type="journal article" date="2011" name="ISME J.">
        <title>RNA-seq reveals cooperative metabolic interactions between two termite-gut spirochete species in co-culture.</title>
        <authorList>
            <person name="Rosenthal A.Z."/>
            <person name="Matson E.G."/>
            <person name="Eldar A."/>
            <person name="Leadbetter J.R."/>
        </authorList>
    </citation>
    <scope>NUCLEOTIDE SEQUENCE [LARGE SCALE GENOMIC DNA]</scope>
    <source>
        <strain evidence="4">ATCC BAA-887 / DSM 12427 / ZAS-2</strain>
    </source>
</reference>
<dbReference type="RefSeq" id="WP_015707034.1">
    <property type="nucleotide sequence ID" value="NC_015578.1"/>
</dbReference>
<dbReference type="AlphaFoldDB" id="F5YKY1"/>
<evidence type="ECO:0000256" key="1">
    <source>
        <dbReference type="ARBA" id="ARBA00010562"/>
    </source>
</evidence>
<dbReference type="NCBIfam" id="TIGR02384">
    <property type="entry name" value="RelB_DinJ"/>
    <property type="match status" value="1"/>
</dbReference>
<dbReference type="GO" id="GO:0006355">
    <property type="term" value="P:regulation of DNA-templated transcription"/>
    <property type="evidence" value="ECO:0007669"/>
    <property type="project" value="InterPro"/>
</dbReference>
<dbReference type="PANTHER" id="PTHR38781:SF1">
    <property type="entry name" value="ANTITOXIN DINJ-RELATED"/>
    <property type="match status" value="1"/>
</dbReference>
<dbReference type="OrthoDB" id="9804867at2"/>
<dbReference type="InterPro" id="IPR007337">
    <property type="entry name" value="RelB/DinJ"/>
</dbReference>
<dbReference type="KEGG" id="tpi:TREPR_3234"/>
<dbReference type="Pfam" id="PF04221">
    <property type="entry name" value="RelB"/>
    <property type="match status" value="1"/>
</dbReference>
<dbReference type="PANTHER" id="PTHR38781">
    <property type="entry name" value="ANTITOXIN DINJ-RELATED"/>
    <property type="match status" value="1"/>
</dbReference>
<gene>
    <name evidence="3" type="ordered locus">TREPR_3234</name>
</gene>
<sequence length="93" mass="10490">MSQAVLSIRMDEDIKRRFDFFCADAGMNATVAVNMFARAVLREKRIPFEITGNDDPFYGAKNQGILAKSIEDLEAGRGLIEKTWEELEAMEGE</sequence>
<comment type="similarity">
    <text evidence="1">Belongs to the RelB/DinJ antitoxin family.</text>
</comment>
<organism evidence="3 4">
    <name type="scientific">Treponema primitia (strain ATCC BAA-887 / DSM 12427 / ZAS-2)</name>
    <dbReference type="NCBI Taxonomy" id="545694"/>
    <lineage>
        <taxon>Bacteria</taxon>
        <taxon>Pseudomonadati</taxon>
        <taxon>Spirochaetota</taxon>
        <taxon>Spirochaetia</taxon>
        <taxon>Spirochaetales</taxon>
        <taxon>Treponemataceae</taxon>
        <taxon>Treponema</taxon>
    </lineage>
</organism>